<feature type="compositionally biased region" description="Acidic residues" evidence="1">
    <location>
        <begin position="67"/>
        <end position="90"/>
    </location>
</feature>
<keyword evidence="3" id="KW-1185">Reference proteome</keyword>
<accession>A0A8X7V9M1</accession>
<sequence>MMFRKKGKFGGLVTGGEGGVRRLAYVDERVIRHLVMKRDEDITENCPPPPEFHSVRTSMNDVDDFYDDDEEEEEEEGEGDDVEYEVDEDGNVVYGGV</sequence>
<feature type="region of interest" description="Disordered" evidence="1">
    <location>
        <begin position="67"/>
        <end position="97"/>
    </location>
</feature>
<dbReference type="EMBL" id="JAAMPC010000006">
    <property type="protein sequence ID" value="KAG2306061.1"/>
    <property type="molecule type" value="Genomic_DNA"/>
</dbReference>
<dbReference type="AlphaFoldDB" id="A0A8X7V9M1"/>
<dbReference type="Proteomes" id="UP000886595">
    <property type="component" value="Unassembled WGS sequence"/>
</dbReference>
<comment type="caution">
    <text evidence="2">The sequence shown here is derived from an EMBL/GenBank/DDBJ whole genome shotgun (WGS) entry which is preliminary data.</text>
</comment>
<organism evidence="2 3">
    <name type="scientific">Brassica carinata</name>
    <name type="common">Ethiopian mustard</name>
    <name type="synonym">Abyssinian cabbage</name>
    <dbReference type="NCBI Taxonomy" id="52824"/>
    <lineage>
        <taxon>Eukaryota</taxon>
        <taxon>Viridiplantae</taxon>
        <taxon>Streptophyta</taxon>
        <taxon>Embryophyta</taxon>
        <taxon>Tracheophyta</taxon>
        <taxon>Spermatophyta</taxon>
        <taxon>Magnoliopsida</taxon>
        <taxon>eudicotyledons</taxon>
        <taxon>Gunneridae</taxon>
        <taxon>Pentapetalae</taxon>
        <taxon>rosids</taxon>
        <taxon>malvids</taxon>
        <taxon>Brassicales</taxon>
        <taxon>Brassicaceae</taxon>
        <taxon>Brassiceae</taxon>
        <taxon>Brassica</taxon>
    </lineage>
</organism>
<evidence type="ECO:0000313" key="3">
    <source>
        <dbReference type="Proteomes" id="UP000886595"/>
    </source>
</evidence>
<evidence type="ECO:0000256" key="1">
    <source>
        <dbReference type="SAM" id="MobiDB-lite"/>
    </source>
</evidence>
<proteinExistence type="predicted"/>
<name>A0A8X7V9M1_BRACI</name>
<reference evidence="2 3" key="1">
    <citation type="submission" date="2020-02" db="EMBL/GenBank/DDBJ databases">
        <authorList>
            <person name="Ma Q."/>
            <person name="Huang Y."/>
            <person name="Song X."/>
            <person name="Pei D."/>
        </authorList>
    </citation>
    <scope>NUCLEOTIDE SEQUENCE [LARGE SCALE GENOMIC DNA]</scope>
    <source>
        <strain evidence="2">Sxm20200214</strain>
        <tissue evidence="2">Leaf</tissue>
    </source>
</reference>
<gene>
    <name evidence="2" type="ORF">Bca52824_025809</name>
</gene>
<evidence type="ECO:0000313" key="2">
    <source>
        <dbReference type="EMBL" id="KAG2306061.1"/>
    </source>
</evidence>
<protein>
    <submittedName>
        <fullName evidence="2">Uncharacterized protein</fullName>
    </submittedName>
</protein>